<keyword evidence="4" id="KW-1185">Reference proteome</keyword>
<organism evidence="3 4">
    <name type="scientific">Corynebacterium hylobatis</name>
    <dbReference type="NCBI Taxonomy" id="1859290"/>
    <lineage>
        <taxon>Bacteria</taxon>
        <taxon>Bacillati</taxon>
        <taxon>Actinomycetota</taxon>
        <taxon>Actinomycetes</taxon>
        <taxon>Mycobacteriales</taxon>
        <taxon>Corynebacteriaceae</taxon>
        <taxon>Corynebacterium</taxon>
    </lineage>
</organism>
<feature type="transmembrane region" description="Helical" evidence="2">
    <location>
        <begin position="152"/>
        <end position="174"/>
    </location>
</feature>
<evidence type="ECO:0000256" key="1">
    <source>
        <dbReference type="SAM" id="MobiDB-lite"/>
    </source>
</evidence>
<dbReference type="Proteomes" id="UP000274907">
    <property type="component" value="Unassembled WGS sequence"/>
</dbReference>
<keyword evidence="2" id="KW-1133">Transmembrane helix</keyword>
<gene>
    <name evidence="3" type="ORF">EAH68_05000</name>
</gene>
<dbReference type="OrthoDB" id="4427569at2"/>
<feature type="transmembrane region" description="Helical" evidence="2">
    <location>
        <begin position="121"/>
        <end position="140"/>
    </location>
</feature>
<protein>
    <submittedName>
        <fullName evidence="3">Uncharacterized protein</fullName>
    </submittedName>
</protein>
<sequence>MSTPTPPVPDTSTGAPATDETKKPDAVRLLLLLFAVAVGGEILHQILNIIISLMDPSALIAAARESLSAEEAEQISDGQMRLTTLASVLLAGGLGLAVMGLLAFMLNLIHRRSKHAGLARRMLMVFGFYFGFRILLLFMASPGGNDVPVAMYLLDGSVQIIVGVAAVLGLLFSFRPETLKWTREIDESGTRIDPRGK</sequence>
<proteinExistence type="predicted"/>
<evidence type="ECO:0000256" key="2">
    <source>
        <dbReference type="SAM" id="Phobius"/>
    </source>
</evidence>
<feature type="region of interest" description="Disordered" evidence="1">
    <location>
        <begin position="1"/>
        <end position="20"/>
    </location>
</feature>
<evidence type="ECO:0000313" key="4">
    <source>
        <dbReference type="Proteomes" id="UP000274907"/>
    </source>
</evidence>
<keyword evidence="2" id="KW-0812">Transmembrane</keyword>
<feature type="transmembrane region" description="Helical" evidence="2">
    <location>
        <begin position="85"/>
        <end position="109"/>
    </location>
</feature>
<reference evidence="3 4" key="1">
    <citation type="submission" date="2018-12" db="EMBL/GenBank/DDBJ databases">
        <title>YIM 101343 draft genome.</title>
        <authorList>
            <person name="Chen X."/>
        </authorList>
    </citation>
    <scope>NUCLEOTIDE SEQUENCE [LARGE SCALE GENOMIC DNA]</scope>
    <source>
        <strain evidence="3 4">YIM 101343</strain>
    </source>
</reference>
<dbReference type="AlphaFoldDB" id="A0A430I018"/>
<dbReference type="RefSeq" id="WP_126120224.1">
    <property type="nucleotide sequence ID" value="NZ_RXHJ01000005.1"/>
</dbReference>
<accession>A0A430I018</accession>
<keyword evidence="2" id="KW-0472">Membrane</keyword>
<evidence type="ECO:0000313" key="3">
    <source>
        <dbReference type="EMBL" id="RSZ64353.1"/>
    </source>
</evidence>
<comment type="caution">
    <text evidence="3">The sequence shown here is derived from an EMBL/GenBank/DDBJ whole genome shotgun (WGS) entry which is preliminary data.</text>
</comment>
<name>A0A430I018_9CORY</name>
<feature type="transmembrane region" description="Helical" evidence="2">
    <location>
        <begin position="29"/>
        <end position="51"/>
    </location>
</feature>
<dbReference type="EMBL" id="RXHJ01000005">
    <property type="protein sequence ID" value="RSZ64353.1"/>
    <property type="molecule type" value="Genomic_DNA"/>
</dbReference>